<dbReference type="PROSITE" id="PS00094">
    <property type="entry name" value="C5_MTASE_1"/>
    <property type="match status" value="1"/>
</dbReference>
<keyword evidence="1" id="KW-0489">Methyltransferase</keyword>
<keyword evidence="2" id="KW-0808">Transferase</keyword>
<dbReference type="AlphaFoldDB" id="A0A6C0I071"/>
<organism evidence="4">
    <name type="scientific">viral metagenome</name>
    <dbReference type="NCBI Taxonomy" id="1070528"/>
    <lineage>
        <taxon>unclassified sequences</taxon>
        <taxon>metagenomes</taxon>
        <taxon>organismal metagenomes</taxon>
    </lineage>
</organism>
<dbReference type="InterPro" id="IPR018117">
    <property type="entry name" value="C5_DNA_meth_AS"/>
</dbReference>
<dbReference type="PRINTS" id="PR00105">
    <property type="entry name" value="C5METTRFRASE"/>
</dbReference>
<evidence type="ECO:0000313" key="4">
    <source>
        <dbReference type="EMBL" id="QHT86418.1"/>
    </source>
</evidence>
<sequence>MNNINFLNKHQLIKLCKNNNIKKYSKKNKKELIKLINANIITTKTDTTELITTKTDTTELINANIITTKTDTTELITTKTDTTELITIKTDTTELIANDEIDTTNNENNITNSGNNTKINTNTKIIKFIDLFCGIGSFHYSFKKLNWECVMACDIDKDARDTYKENYGILPLGDITKIEPSDISNYDILCAGFPCQPFSQCGQHKGFDDTRGSLFFNIMKFVEYHKPKIIILENVQGLLNHDSGKTFNIIKNNIKNANYTITYKVIKCSDYGIPQMRKRLIIIGIKNDIDIINHIDKLLNFDEYRKEKTLTEIFNKNFEKKIAYTIRCGGKNSPINDKHNWDGYMVDGKEYRLTIEDCLQLQGFNTNFKLCGNNKNQWKQLGNTIPTIFTEIIGLNINKFL</sequence>
<evidence type="ECO:0000256" key="3">
    <source>
        <dbReference type="ARBA" id="ARBA00022691"/>
    </source>
</evidence>
<dbReference type="PROSITE" id="PS51679">
    <property type="entry name" value="SAM_MT_C5"/>
    <property type="match status" value="1"/>
</dbReference>
<dbReference type="InterPro" id="IPR029063">
    <property type="entry name" value="SAM-dependent_MTases_sf"/>
</dbReference>
<dbReference type="EMBL" id="MN740068">
    <property type="protein sequence ID" value="QHT86418.1"/>
    <property type="molecule type" value="Genomic_DNA"/>
</dbReference>
<proteinExistence type="predicted"/>
<dbReference type="NCBIfam" id="TIGR00675">
    <property type="entry name" value="dcm"/>
    <property type="match status" value="1"/>
</dbReference>
<dbReference type="Pfam" id="PF00145">
    <property type="entry name" value="DNA_methylase"/>
    <property type="match status" value="2"/>
</dbReference>
<dbReference type="PANTHER" id="PTHR46098:SF1">
    <property type="entry name" value="TRNA (CYTOSINE(38)-C(5))-METHYLTRANSFERASE"/>
    <property type="match status" value="1"/>
</dbReference>
<name>A0A6C0I071_9ZZZZ</name>
<evidence type="ECO:0000256" key="2">
    <source>
        <dbReference type="ARBA" id="ARBA00022679"/>
    </source>
</evidence>
<reference evidence="4" key="1">
    <citation type="journal article" date="2020" name="Nature">
        <title>Giant virus diversity and host interactions through global metagenomics.</title>
        <authorList>
            <person name="Schulz F."/>
            <person name="Roux S."/>
            <person name="Paez-Espino D."/>
            <person name="Jungbluth S."/>
            <person name="Walsh D.A."/>
            <person name="Denef V.J."/>
            <person name="McMahon K.D."/>
            <person name="Konstantinidis K.T."/>
            <person name="Eloe-Fadrosh E.A."/>
            <person name="Kyrpides N.C."/>
            <person name="Woyke T."/>
        </authorList>
    </citation>
    <scope>NUCLEOTIDE SEQUENCE</scope>
    <source>
        <strain evidence="4">GVMAG-M-3300023184-186</strain>
    </source>
</reference>
<evidence type="ECO:0008006" key="5">
    <source>
        <dbReference type="Google" id="ProtNLM"/>
    </source>
</evidence>
<dbReference type="PANTHER" id="PTHR46098">
    <property type="entry name" value="TRNA (CYTOSINE(38)-C(5))-METHYLTRANSFERASE"/>
    <property type="match status" value="1"/>
</dbReference>
<evidence type="ECO:0000256" key="1">
    <source>
        <dbReference type="ARBA" id="ARBA00022603"/>
    </source>
</evidence>
<accession>A0A6C0I071</accession>
<keyword evidence="3" id="KW-0949">S-adenosyl-L-methionine</keyword>
<dbReference type="InterPro" id="IPR001525">
    <property type="entry name" value="C5_MeTfrase"/>
</dbReference>
<dbReference type="CDD" id="cd00315">
    <property type="entry name" value="Cyt_C5_DNA_methylase"/>
    <property type="match status" value="1"/>
</dbReference>
<protein>
    <recommendedName>
        <fullName evidence="5">DNA (cytosine-5-)-methyltransferase</fullName>
    </recommendedName>
</protein>
<dbReference type="GO" id="GO:0008168">
    <property type="term" value="F:methyltransferase activity"/>
    <property type="evidence" value="ECO:0007669"/>
    <property type="project" value="UniProtKB-KW"/>
</dbReference>
<dbReference type="Gene3D" id="3.90.120.10">
    <property type="entry name" value="DNA Methylase, subunit A, domain 2"/>
    <property type="match status" value="1"/>
</dbReference>
<dbReference type="GO" id="GO:0032259">
    <property type="term" value="P:methylation"/>
    <property type="evidence" value="ECO:0007669"/>
    <property type="project" value="UniProtKB-KW"/>
</dbReference>
<dbReference type="InterPro" id="IPR050750">
    <property type="entry name" value="C5-MTase"/>
</dbReference>
<dbReference type="SUPFAM" id="SSF53335">
    <property type="entry name" value="S-adenosyl-L-methionine-dependent methyltransferases"/>
    <property type="match status" value="1"/>
</dbReference>
<dbReference type="Gene3D" id="3.40.50.150">
    <property type="entry name" value="Vaccinia Virus protein VP39"/>
    <property type="match status" value="1"/>
</dbReference>